<reference evidence="2 3" key="1">
    <citation type="submission" date="2024-05" db="EMBL/GenBank/DDBJ databases">
        <title>The nuclear and mitochondrial genome assemblies of Tetragonisca angustula (Apidae: Meliponini), a tiny yet remarkable pollinator in the Neotropics.</title>
        <authorList>
            <person name="Ferrari R."/>
            <person name="Ricardo P.C."/>
            <person name="Dias F.C."/>
            <person name="Araujo N.S."/>
            <person name="Soares D.O."/>
            <person name="Zhou Q.-S."/>
            <person name="Zhu C.-D."/>
            <person name="Coutinho L."/>
            <person name="Airas M.C."/>
            <person name="Batista T.M."/>
        </authorList>
    </citation>
    <scope>NUCLEOTIDE SEQUENCE [LARGE SCALE GENOMIC DNA]</scope>
    <source>
        <strain evidence="2">ASF017062</strain>
        <tissue evidence="2">Abdomen</tissue>
    </source>
</reference>
<gene>
    <name evidence="2" type="ORF">QLX08_011294</name>
</gene>
<dbReference type="EMBL" id="JAWNGG020000360">
    <property type="protein sequence ID" value="KAK9293925.1"/>
    <property type="molecule type" value="Genomic_DNA"/>
</dbReference>
<keyword evidence="3" id="KW-1185">Reference proteome</keyword>
<evidence type="ECO:0000313" key="3">
    <source>
        <dbReference type="Proteomes" id="UP001432146"/>
    </source>
</evidence>
<sequence>MRMIGNKETLRKFIFTEKVTKVASEFLLRCVAEYEEQMMRMIAKNERLNGRIKECEKLLAQRSVSGASVSYASMASKGVMKTTGLSQACASERVREKTYAVAVKAKDDSEKVMKNVSGDLKICVRAMRKTRSGGLVIEAASERDIKMLRECKKFGALSLKVEDPKKISPKVLVFDVENDMTNEDLVKEVYEKNLKNAGVSEKEFKERVRVVSRVNRKGMNVGNVIMEVSRKMRDV</sequence>
<evidence type="ECO:0000313" key="2">
    <source>
        <dbReference type="EMBL" id="KAK9293925.1"/>
    </source>
</evidence>
<protein>
    <submittedName>
        <fullName evidence="2">Uncharacterized protein</fullName>
    </submittedName>
</protein>
<name>A0AAW0Z8K0_9HYME</name>
<comment type="caution">
    <text evidence="2">The sequence shown here is derived from an EMBL/GenBank/DDBJ whole genome shotgun (WGS) entry which is preliminary data.</text>
</comment>
<feature type="coiled-coil region" evidence="1">
    <location>
        <begin position="31"/>
        <end position="58"/>
    </location>
</feature>
<dbReference type="Proteomes" id="UP001432146">
    <property type="component" value="Unassembled WGS sequence"/>
</dbReference>
<organism evidence="2 3">
    <name type="scientific">Tetragonisca angustula</name>
    <dbReference type="NCBI Taxonomy" id="166442"/>
    <lineage>
        <taxon>Eukaryota</taxon>
        <taxon>Metazoa</taxon>
        <taxon>Ecdysozoa</taxon>
        <taxon>Arthropoda</taxon>
        <taxon>Hexapoda</taxon>
        <taxon>Insecta</taxon>
        <taxon>Pterygota</taxon>
        <taxon>Neoptera</taxon>
        <taxon>Endopterygota</taxon>
        <taxon>Hymenoptera</taxon>
        <taxon>Apocrita</taxon>
        <taxon>Aculeata</taxon>
        <taxon>Apoidea</taxon>
        <taxon>Anthophila</taxon>
        <taxon>Apidae</taxon>
        <taxon>Tetragonisca</taxon>
    </lineage>
</organism>
<accession>A0AAW0Z8K0</accession>
<evidence type="ECO:0000256" key="1">
    <source>
        <dbReference type="SAM" id="Coils"/>
    </source>
</evidence>
<keyword evidence="1" id="KW-0175">Coiled coil</keyword>
<proteinExistence type="predicted"/>
<dbReference type="AlphaFoldDB" id="A0AAW0Z8K0"/>